<feature type="chain" id="PRO_5014670436" evidence="5">
    <location>
        <begin position="22"/>
        <end position="185"/>
    </location>
</feature>
<name>A0A2M9G617_9PROT</name>
<dbReference type="Gene3D" id="3.40.30.10">
    <property type="entry name" value="Glutaredoxin"/>
    <property type="match status" value="1"/>
</dbReference>
<dbReference type="InterPro" id="IPR036249">
    <property type="entry name" value="Thioredoxin-like_sf"/>
</dbReference>
<dbReference type="PANTHER" id="PTHR42852:SF6">
    <property type="entry name" value="THIOL:DISULFIDE INTERCHANGE PROTEIN DSBE"/>
    <property type="match status" value="1"/>
</dbReference>
<comment type="caution">
    <text evidence="7">The sequence shown here is derived from an EMBL/GenBank/DDBJ whole genome shotgun (WGS) entry which is preliminary data.</text>
</comment>
<dbReference type="RefSeq" id="WP_109796232.1">
    <property type="nucleotide sequence ID" value="NZ_PHIG01000007.1"/>
</dbReference>
<dbReference type="OrthoDB" id="9799347at2"/>
<dbReference type="SUPFAM" id="SSF52833">
    <property type="entry name" value="Thioredoxin-like"/>
    <property type="match status" value="1"/>
</dbReference>
<dbReference type="CDD" id="cd02966">
    <property type="entry name" value="TlpA_like_family"/>
    <property type="match status" value="1"/>
</dbReference>
<dbReference type="AlphaFoldDB" id="A0A2M9G617"/>
<dbReference type="GO" id="GO:0017004">
    <property type="term" value="P:cytochrome complex assembly"/>
    <property type="evidence" value="ECO:0007669"/>
    <property type="project" value="UniProtKB-KW"/>
</dbReference>
<reference evidence="7 8" key="1">
    <citation type="submission" date="2017-11" db="EMBL/GenBank/DDBJ databases">
        <title>Draft genome sequence of Rhizobiales bacterium SY3-13.</title>
        <authorList>
            <person name="Sun C."/>
        </authorList>
    </citation>
    <scope>NUCLEOTIDE SEQUENCE [LARGE SCALE GENOMIC DNA]</scope>
    <source>
        <strain evidence="7 8">SY3-13</strain>
    </source>
</reference>
<evidence type="ECO:0000259" key="6">
    <source>
        <dbReference type="PROSITE" id="PS51352"/>
    </source>
</evidence>
<dbReference type="EMBL" id="PHIG01000007">
    <property type="protein sequence ID" value="PJK31150.1"/>
    <property type="molecule type" value="Genomic_DNA"/>
</dbReference>
<dbReference type="InterPro" id="IPR017937">
    <property type="entry name" value="Thioredoxin_CS"/>
</dbReference>
<feature type="signal peptide" evidence="5">
    <location>
        <begin position="1"/>
        <end position="21"/>
    </location>
</feature>
<dbReference type="GO" id="GO:0030313">
    <property type="term" value="C:cell envelope"/>
    <property type="evidence" value="ECO:0007669"/>
    <property type="project" value="UniProtKB-SubCell"/>
</dbReference>
<keyword evidence="8" id="KW-1185">Reference proteome</keyword>
<dbReference type="InterPro" id="IPR000866">
    <property type="entry name" value="AhpC/TSA"/>
</dbReference>
<keyword evidence="2" id="KW-0201">Cytochrome c-type biogenesis</keyword>
<evidence type="ECO:0000256" key="1">
    <source>
        <dbReference type="ARBA" id="ARBA00004196"/>
    </source>
</evidence>
<dbReference type="GO" id="GO:0015036">
    <property type="term" value="F:disulfide oxidoreductase activity"/>
    <property type="evidence" value="ECO:0007669"/>
    <property type="project" value="UniProtKB-ARBA"/>
</dbReference>
<dbReference type="Pfam" id="PF00578">
    <property type="entry name" value="AhpC-TSA"/>
    <property type="match status" value="1"/>
</dbReference>
<feature type="domain" description="Thioredoxin" evidence="6">
    <location>
        <begin position="40"/>
        <end position="182"/>
    </location>
</feature>
<comment type="subcellular location">
    <subcellularLocation>
        <location evidence="1">Cell envelope</location>
    </subcellularLocation>
</comment>
<dbReference type="PANTHER" id="PTHR42852">
    <property type="entry name" value="THIOL:DISULFIDE INTERCHANGE PROTEIN DSBE"/>
    <property type="match status" value="1"/>
</dbReference>
<evidence type="ECO:0000256" key="3">
    <source>
        <dbReference type="ARBA" id="ARBA00023157"/>
    </source>
</evidence>
<dbReference type="InterPro" id="IPR050553">
    <property type="entry name" value="Thioredoxin_ResA/DsbE_sf"/>
</dbReference>
<gene>
    <name evidence="7" type="ORF">CVT23_02640</name>
</gene>
<protein>
    <submittedName>
        <fullName evidence="7">Redoxin</fullName>
    </submittedName>
</protein>
<dbReference type="InterPro" id="IPR013766">
    <property type="entry name" value="Thioredoxin_domain"/>
</dbReference>
<keyword evidence="4" id="KW-0676">Redox-active center</keyword>
<dbReference type="PROSITE" id="PS00194">
    <property type="entry name" value="THIOREDOXIN_1"/>
    <property type="match status" value="1"/>
</dbReference>
<evidence type="ECO:0000313" key="8">
    <source>
        <dbReference type="Proteomes" id="UP000229498"/>
    </source>
</evidence>
<accession>A0A2M9G617</accession>
<dbReference type="PROSITE" id="PS51352">
    <property type="entry name" value="THIOREDOXIN_2"/>
    <property type="match status" value="1"/>
</dbReference>
<dbReference type="Proteomes" id="UP000229498">
    <property type="component" value="Unassembled WGS sequence"/>
</dbReference>
<proteinExistence type="predicted"/>
<organism evidence="7 8">
    <name type="scientific">Minwuia thermotolerans</name>
    <dbReference type="NCBI Taxonomy" id="2056226"/>
    <lineage>
        <taxon>Bacteria</taxon>
        <taxon>Pseudomonadati</taxon>
        <taxon>Pseudomonadota</taxon>
        <taxon>Alphaproteobacteria</taxon>
        <taxon>Minwuiales</taxon>
        <taxon>Minwuiaceae</taxon>
        <taxon>Minwuia</taxon>
    </lineage>
</organism>
<keyword evidence="5" id="KW-0732">Signal</keyword>
<keyword evidence="3" id="KW-1015">Disulfide bond</keyword>
<evidence type="ECO:0000313" key="7">
    <source>
        <dbReference type="EMBL" id="PJK31150.1"/>
    </source>
</evidence>
<evidence type="ECO:0000256" key="5">
    <source>
        <dbReference type="SAM" id="SignalP"/>
    </source>
</evidence>
<evidence type="ECO:0000256" key="2">
    <source>
        <dbReference type="ARBA" id="ARBA00022748"/>
    </source>
</evidence>
<evidence type="ECO:0000256" key="4">
    <source>
        <dbReference type="ARBA" id="ARBA00023284"/>
    </source>
</evidence>
<sequence length="185" mass="19829">MKLRLLPALVAITFLNLTAAAAEPPLAKFAAGEVANFTAHAEPRPLEAIAFQDADGAERSLADFEGQVVLVNLWATWCAPCRHEMPSLDRLAEAIDDPDFSLVAISLDRSGADKAKAFLDEIGVENLDFYIDPTARTGMRLQAFGLPVTILIGRSGRELGRLVGPAEWDSEEAQDLIRAALAGGS</sequence>
<dbReference type="GO" id="GO:0016209">
    <property type="term" value="F:antioxidant activity"/>
    <property type="evidence" value="ECO:0007669"/>
    <property type="project" value="InterPro"/>
</dbReference>